<protein>
    <submittedName>
        <fullName evidence="7">Uncharacterized protein</fullName>
    </submittedName>
</protein>
<evidence type="ECO:0000256" key="2">
    <source>
        <dbReference type="ARBA" id="ARBA00009172"/>
    </source>
</evidence>
<evidence type="ECO:0000313" key="7">
    <source>
        <dbReference type="EnsemblMetazoa" id="CJA13562.1"/>
    </source>
</evidence>
<feature type="transmembrane region" description="Helical" evidence="6">
    <location>
        <begin position="69"/>
        <end position="85"/>
    </location>
</feature>
<feature type="transmembrane region" description="Helical" evidence="6">
    <location>
        <begin position="91"/>
        <end position="108"/>
    </location>
</feature>
<dbReference type="SUPFAM" id="SSF103473">
    <property type="entry name" value="MFS general substrate transporter"/>
    <property type="match status" value="1"/>
</dbReference>
<proteinExistence type="inferred from homology"/>
<evidence type="ECO:0000313" key="8">
    <source>
        <dbReference type="Proteomes" id="UP000005237"/>
    </source>
</evidence>
<evidence type="ECO:0000256" key="5">
    <source>
        <dbReference type="ARBA" id="ARBA00023136"/>
    </source>
</evidence>
<comment type="subcellular location">
    <subcellularLocation>
        <location evidence="1">Membrane</location>
        <topology evidence="1">Multi-pass membrane protein</topology>
    </subcellularLocation>
</comment>
<accession>A0A8R1DW87</accession>
<feature type="transmembrane region" description="Helical" evidence="6">
    <location>
        <begin position="41"/>
        <end position="62"/>
    </location>
</feature>
<evidence type="ECO:0000256" key="1">
    <source>
        <dbReference type="ARBA" id="ARBA00004141"/>
    </source>
</evidence>
<evidence type="ECO:0000256" key="6">
    <source>
        <dbReference type="SAM" id="Phobius"/>
    </source>
</evidence>
<name>A0A8R1DW87_CAEJA</name>
<keyword evidence="3 6" id="KW-0812">Transmembrane</keyword>
<keyword evidence="5 6" id="KW-0472">Membrane</keyword>
<dbReference type="GO" id="GO:0016020">
    <property type="term" value="C:membrane"/>
    <property type="evidence" value="ECO:0007669"/>
    <property type="project" value="UniProtKB-SubCell"/>
</dbReference>
<feature type="transmembrane region" description="Helical" evidence="6">
    <location>
        <begin position="211"/>
        <end position="228"/>
    </location>
</feature>
<reference evidence="8" key="1">
    <citation type="submission" date="2010-08" db="EMBL/GenBank/DDBJ databases">
        <authorList>
            <consortium name="Caenorhabditis japonica Sequencing Consortium"/>
            <person name="Wilson R.K."/>
        </authorList>
    </citation>
    <scope>NUCLEOTIDE SEQUENCE [LARGE SCALE GENOMIC DNA]</scope>
    <source>
        <strain evidence="8">DF5081</strain>
    </source>
</reference>
<dbReference type="AlphaFoldDB" id="A0A8R1DW87"/>
<dbReference type="Pfam" id="PF05978">
    <property type="entry name" value="UNC-93"/>
    <property type="match status" value="1"/>
</dbReference>
<dbReference type="EnsemblMetazoa" id="CJA13562.1">
    <property type="protein sequence ID" value="CJA13562.1"/>
    <property type="gene ID" value="WBGene00132766"/>
</dbReference>
<dbReference type="Proteomes" id="UP000005237">
    <property type="component" value="Unassembled WGS sequence"/>
</dbReference>
<feature type="transmembrane region" description="Helical" evidence="6">
    <location>
        <begin position="129"/>
        <end position="149"/>
    </location>
</feature>
<evidence type="ECO:0000256" key="4">
    <source>
        <dbReference type="ARBA" id="ARBA00022989"/>
    </source>
</evidence>
<reference evidence="7" key="2">
    <citation type="submission" date="2022-06" db="UniProtKB">
        <authorList>
            <consortium name="EnsemblMetazoa"/>
        </authorList>
    </citation>
    <scope>IDENTIFICATION</scope>
    <source>
        <strain evidence="7">DF5081</strain>
    </source>
</reference>
<dbReference type="InterPro" id="IPR051617">
    <property type="entry name" value="UNC-93-like_regulator"/>
</dbReference>
<organism evidence="7 8">
    <name type="scientific">Caenorhabditis japonica</name>
    <dbReference type="NCBI Taxonomy" id="281687"/>
    <lineage>
        <taxon>Eukaryota</taxon>
        <taxon>Metazoa</taxon>
        <taxon>Ecdysozoa</taxon>
        <taxon>Nematoda</taxon>
        <taxon>Chromadorea</taxon>
        <taxon>Rhabditida</taxon>
        <taxon>Rhabditina</taxon>
        <taxon>Rhabditomorpha</taxon>
        <taxon>Rhabditoidea</taxon>
        <taxon>Rhabditidae</taxon>
        <taxon>Peloderinae</taxon>
        <taxon>Caenorhabditis</taxon>
    </lineage>
</organism>
<dbReference type="Gene3D" id="1.20.1250.20">
    <property type="entry name" value="MFS general substrate transporter like domains"/>
    <property type="match status" value="1"/>
</dbReference>
<dbReference type="PANTHER" id="PTHR23294">
    <property type="entry name" value="ET TRANSLATION PRODUCT-RELATED"/>
    <property type="match status" value="1"/>
</dbReference>
<dbReference type="InterPro" id="IPR010291">
    <property type="entry name" value="Ion_channel_UNC-93"/>
</dbReference>
<sequence>MLGFGHLCIMVGYDSESFVLESVIHSIHERSPDVISKYAGYYGQAVMYIIYMIGCLFSPSILNEIGSKPILICSALCFAAFPLGFFFTNTYYYYFSQMLLGLGYALYYQGHGGYLTSHSSRKTIETNINIAWSVGCCCLLLSSGILASVTSMTAVSQNGEERQFSDTEMYPFIFALGLLIGIGDCCLNSCRSVICALAMPDRRAQAFSISKLYQALGSCILFFASPIIPLPVYTIGISIHCLVATFFFFKIARKTQSMERKMTISEEEEQK</sequence>
<evidence type="ECO:0000256" key="3">
    <source>
        <dbReference type="ARBA" id="ARBA00022692"/>
    </source>
</evidence>
<dbReference type="PANTHER" id="PTHR23294:SF30">
    <property type="entry name" value="UNC93-LIKE PROTEIN MFSD11"/>
    <property type="match status" value="1"/>
</dbReference>
<keyword evidence="8" id="KW-1185">Reference proteome</keyword>
<keyword evidence="4 6" id="KW-1133">Transmembrane helix</keyword>
<comment type="similarity">
    <text evidence="2">Belongs to the unc-93 family.</text>
</comment>
<dbReference type="InterPro" id="IPR036259">
    <property type="entry name" value="MFS_trans_sf"/>
</dbReference>
<feature type="transmembrane region" description="Helical" evidence="6">
    <location>
        <begin position="234"/>
        <end position="252"/>
    </location>
</feature>
<feature type="transmembrane region" description="Helical" evidence="6">
    <location>
        <begin position="169"/>
        <end position="190"/>
    </location>
</feature>